<proteinExistence type="predicted"/>
<evidence type="ECO:0000313" key="2">
    <source>
        <dbReference type="Proteomes" id="UP000005038"/>
    </source>
</evidence>
<evidence type="ECO:0000313" key="1">
    <source>
        <dbReference type="EMBL" id="GAB34318.1"/>
    </source>
</evidence>
<dbReference type="RefSeq" id="WP_007238556.1">
    <property type="nucleotide sequence ID" value="NZ_BAFB01000103.1"/>
</dbReference>
<reference evidence="1" key="1">
    <citation type="submission" date="2012-02" db="EMBL/GenBank/DDBJ databases">
        <title>Whole genome shotgun sequence of Gordonia otitidis NBRC 100426.</title>
        <authorList>
            <person name="Yoshida I."/>
            <person name="Hosoyama A."/>
            <person name="Tsuchikane K."/>
            <person name="Katsumata H."/>
            <person name="Yamazaki S."/>
            <person name="Fujita N."/>
        </authorList>
    </citation>
    <scope>NUCLEOTIDE SEQUENCE [LARGE SCALE GENOMIC DNA]</scope>
    <source>
        <strain evidence="1">NBRC 100426</strain>
    </source>
</reference>
<dbReference type="AlphaFoldDB" id="H5TLG0"/>
<name>H5TLG0_GORO1</name>
<keyword evidence="2" id="KW-1185">Reference proteome</keyword>
<gene>
    <name evidence="1" type="ORF">GOOTI_103_00030</name>
</gene>
<dbReference type="Proteomes" id="UP000005038">
    <property type="component" value="Unassembled WGS sequence"/>
</dbReference>
<comment type="caution">
    <text evidence="1">The sequence shown here is derived from an EMBL/GenBank/DDBJ whole genome shotgun (WGS) entry which is preliminary data.</text>
</comment>
<dbReference type="STRING" id="1108044.GOOTI_103_00030"/>
<dbReference type="Gene3D" id="2.40.50.140">
    <property type="entry name" value="Nucleic acid-binding proteins"/>
    <property type="match status" value="1"/>
</dbReference>
<dbReference type="EMBL" id="BAFB01000103">
    <property type="protein sequence ID" value="GAB34318.1"/>
    <property type="molecule type" value="Genomic_DNA"/>
</dbReference>
<accession>H5TLG0</accession>
<dbReference type="InterPro" id="IPR012340">
    <property type="entry name" value="NA-bd_OB-fold"/>
</dbReference>
<sequence length="72" mass="7510">MNAVVGAIGVVTLGIGGGDSLGEVELRIAGGTERYLAQAREPIDEGEDILVIGVLPGRVVDVERWIAPPDRT</sequence>
<organism evidence="1 2">
    <name type="scientific">Gordonia otitidis (strain DSM 44809 / CCUG 52243 / JCM 12355 / NBRC 100426 / IFM 10032)</name>
    <dbReference type="NCBI Taxonomy" id="1108044"/>
    <lineage>
        <taxon>Bacteria</taxon>
        <taxon>Bacillati</taxon>
        <taxon>Actinomycetota</taxon>
        <taxon>Actinomycetes</taxon>
        <taxon>Mycobacteriales</taxon>
        <taxon>Gordoniaceae</taxon>
        <taxon>Gordonia</taxon>
    </lineage>
</organism>
<protein>
    <submittedName>
        <fullName evidence="1">Uncharacterized protein</fullName>
    </submittedName>
</protein>